<feature type="chain" id="PRO_5042046585" description="SusD/RagB family nutrient-binding outer membrane lipoprotein" evidence="1">
    <location>
        <begin position="22"/>
        <end position="623"/>
    </location>
</feature>
<feature type="signal peptide" evidence="1">
    <location>
        <begin position="1"/>
        <end position="21"/>
    </location>
</feature>
<dbReference type="Pfam" id="PF12771">
    <property type="entry name" value="SusD-like_2"/>
    <property type="match status" value="1"/>
</dbReference>
<protein>
    <recommendedName>
        <fullName evidence="4">SusD/RagB family nutrient-binding outer membrane lipoprotein</fullName>
    </recommendedName>
</protein>
<comment type="caution">
    <text evidence="2">The sequence shown here is derived from an EMBL/GenBank/DDBJ whole genome shotgun (WGS) entry which is preliminary data.</text>
</comment>
<evidence type="ECO:0000313" key="2">
    <source>
        <dbReference type="EMBL" id="MDR6238616.1"/>
    </source>
</evidence>
<dbReference type="PROSITE" id="PS51257">
    <property type="entry name" value="PROKAR_LIPOPROTEIN"/>
    <property type="match status" value="1"/>
</dbReference>
<sequence>MKFRKYIAMSAVAATALLSSCIDEDMNKDPWKNNDMDPKHQFAMTQSKMVSNGYEAWRGNIIMTGPISGVGACLLGTGQAFGLSDDYHGATWRTLYKDAIKNFPDILRKLEAEDAQGKIGQTRIVRVINFLRLTQLYGDIPYTEGGRGMEGQEFLFPKYDDQKFILTDMINELQEARDQLADGEELFGEDGDFYYRGDMNSWRRLANSMIMKVAMLMAETDESALAKQAFEEAVSHPYGFIEEVSQSATVPHSMNGGSWGQNRSGYGVVVNGQVGGNGHVTIEDKTLKLLQENEDPRVFWLLCQLQQEGGGYSAIDPNRFVDFDPFEMSEEAGESFKPVHYRGAREASESNGRNGVFVSIDQNGGESILQYNFMITDIMQGEYDEDKNMQLRTLARVNPHTIGAQDAPTLLFSSDESYFLLAEAALRGWNARGFSAAQAYKRGIEDACLKYPAFLPGSDVATAYMRAYESGYDYNSEVSRLASELETEFNSSPNQMELVITQHWLSKFDNGYDAFALWNRTHYPSMVTSTIAEDAKRVQLPAYNAADIEKGDFSNPIKYVDILRHNGGNTNYVRPSRLAYPSSETNMNGANLQEAMDRQISQNGISNGGTGSLVIRQWISKKN</sequence>
<keyword evidence="1" id="KW-0732">Signal</keyword>
<dbReference type="InterPro" id="IPR024302">
    <property type="entry name" value="SusD-like"/>
</dbReference>
<gene>
    <name evidence="2" type="ORF">HNQ88_001653</name>
</gene>
<dbReference type="Pfam" id="PF12741">
    <property type="entry name" value="SusD-like"/>
    <property type="match status" value="1"/>
</dbReference>
<dbReference type="Proteomes" id="UP001185092">
    <property type="component" value="Unassembled WGS sequence"/>
</dbReference>
<dbReference type="InterPro" id="IPR041662">
    <property type="entry name" value="SusD-like_2"/>
</dbReference>
<dbReference type="RefSeq" id="WP_309938122.1">
    <property type="nucleotide sequence ID" value="NZ_AP025305.1"/>
</dbReference>
<keyword evidence="3" id="KW-1185">Reference proteome</keyword>
<reference evidence="2" key="1">
    <citation type="submission" date="2023-07" db="EMBL/GenBank/DDBJ databases">
        <title>Genomic Encyclopedia of Type Strains, Phase IV (KMG-IV): sequencing the most valuable type-strain genomes for metagenomic binning, comparative biology and taxonomic classification.</title>
        <authorList>
            <person name="Goeker M."/>
        </authorList>
    </citation>
    <scope>NUCLEOTIDE SEQUENCE</scope>
    <source>
        <strain evidence="2">DSM 26174</strain>
    </source>
</reference>
<dbReference type="Gene3D" id="1.25.40.390">
    <property type="match status" value="2"/>
</dbReference>
<evidence type="ECO:0008006" key="4">
    <source>
        <dbReference type="Google" id="ProtNLM"/>
    </source>
</evidence>
<evidence type="ECO:0000256" key="1">
    <source>
        <dbReference type="SAM" id="SignalP"/>
    </source>
</evidence>
<dbReference type="AlphaFoldDB" id="A0AAE4BRF7"/>
<name>A0AAE4BRF7_9BACT</name>
<dbReference type="InterPro" id="IPR011990">
    <property type="entry name" value="TPR-like_helical_dom_sf"/>
</dbReference>
<organism evidence="2 3">
    <name type="scientific">Aureibacter tunicatorum</name>
    <dbReference type="NCBI Taxonomy" id="866807"/>
    <lineage>
        <taxon>Bacteria</taxon>
        <taxon>Pseudomonadati</taxon>
        <taxon>Bacteroidota</taxon>
        <taxon>Cytophagia</taxon>
        <taxon>Cytophagales</taxon>
        <taxon>Persicobacteraceae</taxon>
        <taxon>Aureibacter</taxon>
    </lineage>
</organism>
<dbReference type="EMBL" id="JAVDQD010000002">
    <property type="protein sequence ID" value="MDR6238616.1"/>
    <property type="molecule type" value="Genomic_DNA"/>
</dbReference>
<evidence type="ECO:0000313" key="3">
    <source>
        <dbReference type="Proteomes" id="UP001185092"/>
    </source>
</evidence>
<accession>A0AAE4BRF7</accession>
<dbReference type="SUPFAM" id="SSF48452">
    <property type="entry name" value="TPR-like"/>
    <property type="match status" value="1"/>
</dbReference>
<proteinExistence type="predicted"/>